<evidence type="ECO:0000313" key="6">
    <source>
        <dbReference type="Proteomes" id="UP000669179"/>
    </source>
</evidence>
<feature type="transmembrane region" description="Helical" evidence="4">
    <location>
        <begin position="80"/>
        <end position="104"/>
    </location>
</feature>
<protein>
    <recommendedName>
        <fullName evidence="7">Mce-associated membrane protein</fullName>
    </recommendedName>
</protein>
<keyword evidence="6" id="KW-1185">Reference proteome</keyword>
<evidence type="ECO:0000256" key="3">
    <source>
        <dbReference type="SAM" id="MobiDB-lite"/>
    </source>
</evidence>
<dbReference type="EMBL" id="JAGEOJ010000004">
    <property type="protein sequence ID" value="MBO2447680.1"/>
    <property type="molecule type" value="Genomic_DNA"/>
</dbReference>
<feature type="region of interest" description="Disordered" evidence="3">
    <location>
        <begin position="1"/>
        <end position="64"/>
    </location>
</feature>
<keyword evidence="2 4" id="KW-0472">Membrane</keyword>
<keyword evidence="4" id="KW-0812">Transmembrane</keyword>
<dbReference type="PANTHER" id="PTHR37042">
    <property type="entry name" value="OUTER MEMBRANE PROTEIN RV1973"/>
    <property type="match status" value="1"/>
</dbReference>
<dbReference type="Proteomes" id="UP000669179">
    <property type="component" value="Unassembled WGS sequence"/>
</dbReference>
<gene>
    <name evidence="5" type="ORF">J4573_11320</name>
</gene>
<evidence type="ECO:0000256" key="1">
    <source>
        <dbReference type="ARBA" id="ARBA00004370"/>
    </source>
</evidence>
<proteinExistence type="predicted"/>
<comment type="subcellular location">
    <subcellularLocation>
        <location evidence="1">Membrane</location>
    </subcellularLocation>
</comment>
<dbReference type="AlphaFoldDB" id="A0A939P8E3"/>
<comment type="caution">
    <text evidence="5">The sequence shown here is derived from an EMBL/GenBank/DDBJ whole genome shotgun (WGS) entry which is preliminary data.</text>
</comment>
<feature type="compositionally biased region" description="Acidic residues" evidence="3">
    <location>
        <begin position="25"/>
        <end position="36"/>
    </location>
</feature>
<dbReference type="GO" id="GO:0016020">
    <property type="term" value="C:membrane"/>
    <property type="evidence" value="ECO:0007669"/>
    <property type="project" value="UniProtKB-SubCell"/>
</dbReference>
<feature type="region of interest" description="Disordered" evidence="3">
    <location>
        <begin position="243"/>
        <end position="267"/>
    </location>
</feature>
<organism evidence="5 6">
    <name type="scientific">Actinomadura barringtoniae</name>
    <dbReference type="NCBI Taxonomy" id="1427535"/>
    <lineage>
        <taxon>Bacteria</taxon>
        <taxon>Bacillati</taxon>
        <taxon>Actinomycetota</taxon>
        <taxon>Actinomycetes</taxon>
        <taxon>Streptosporangiales</taxon>
        <taxon>Thermomonosporaceae</taxon>
        <taxon>Actinomadura</taxon>
    </lineage>
</organism>
<keyword evidence="4" id="KW-1133">Transmembrane helix</keyword>
<name>A0A939P8E3_9ACTN</name>
<dbReference type="RefSeq" id="WP_208255314.1">
    <property type="nucleotide sequence ID" value="NZ_JAGEOJ010000004.1"/>
</dbReference>
<reference evidence="5" key="1">
    <citation type="submission" date="2021-03" db="EMBL/GenBank/DDBJ databases">
        <authorList>
            <person name="Kanchanasin P."/>
            <person name="Saeng-In P."/>
            <person name="Phongsopitanun W."/>
            <person name="Yuki M."/>
            <person name="Kudo T."/>
            <person name="Ohkuma M."/>
            <person name="Tanasupawat S."/>
        </authorList>
    </citation>
    <scope>NUCLEOTIDE SEQUENCE</scope>
    <source>
        <strain evidence="5">GKU 128</strain>
    </source>
</reference>
<sequence length="267" mass="28622">MSDEVSRSSSIVYELSPADLATDAGETEPSEPEPEPEPAPSSAAKRDAQAADSRTKRDPAPRRIVWRPPSFSRARISRTLLLRVISAVVLGALVTVSVLLVLTWRENGRLSEQARQRRELAASASEVTRVFFNWDYQHMQQSFDAKYPLLTKAAADAIRPTAATLTSYFTSNKASSTASITGVYPGEKKGQDASVMVVINTRVTTTKSIQSNQGAAVSLTMKRVAGAWLASNITLLGSGAETVTDPKGKPLPANKDSALPGAVPTPR</sequence>
<accession>A0A939P8E3</accession>
<evidence type="ECO:0000256" key="2">
    <source>
        <dbReference type="ARBA" id="ARBA00023136"/>
    </source>
</evidence>
<evidence type="ECO:0000256" key="4">
    <source>
        <dbReference type="SAM" id="Phobius"/>
    </source>
</evidence>
<evidence type="ECO:0000313" key="5">
    <source>
        <dbReference type="EMBL" id="MBO2447680.1"/>
    </source>
</evidence>
<feature type="compositionally biased region" description="Basic and acidic residues" evidence="3">
    <location>
        <begin position="44"/>
        <end position="61"/>
    </location>
</feature>
<dbReference type="PANTHER" id="PTHR37042:SF4">
    <property type="entry name" value="OUTER MEMBRANE PROTEIN RV1973"/>
    <property type="match status" value="1"/>
</dbReference>
<evidence type="ECO:0008006" key="7">
    <source>
        <dbReference type="Google" id="ProtNLM"/>
    </source>
</evidence>